<feature type="domain" description="HTH araC/xylS-type" evidence="9">
    <location>
        <begin position="1251"/>
        <end position="1351"/>
    </location>
</feature>
<dbReference type="PROSITE" id="PS01124">
    <property type="entry name" value="HTH_ARAC_FAMILY_2"/>
    <property type="match status" value="1"/>
</dbReference>
<dbReference type="Pfam" id="PF00072">
    <property type="entry name" value="Response_reg"/>
    <property type="match status" value="1"/>
</dbReference>
<evidence type="ECO:0000259" key="11">
    <source>
        <dbReference type="PROSITE" id="PS50110"/>
    </source>
</evidence>
<dbReference type="RefSeq" id="WP_191764645.1">
    <property type="nucleotide sequence ID" value="NZ_JACSPP010000045.1"/>
</dbReference>
<dbReference type="EC" id="2.7.13.3" evidence="2"/>
<dbReference type="InterPro" id="IPR003661">
    <property type="entry name" value="HisK_dim/P_dom"/>
</dbReference>
<dbReference type="InterPro" id="IPR018062">
    <property type="entry name" value="HTH_AraC-typ_CS"/>
</dbReference>
<dbReference type="InterPro" id="IPR036890">
    <property type="entry name" value="HATPase_C_sf"/>
</dbReference>
<dbReference type="SMART" id="SM00388">
    <property type="entry name" value="HisKA"/>
    <property type="match status" value="1"/>
</dbReference>
<dbReference type="SUPFAM" id="SSF55874">
    <property type="entry name" value="ATPase domain of HSP90 chaperone/DNA topoisomerase II/histidine kinase"/>
    <property type="match status" value="1"/>
</dbReference>
<dbReference type="Gene3D" id="1.10.10.60">
    <property type="entry name" value="Homeodomain-like"/>
    <property type="match status" value="2"/>
</dbReference>
<keyword evidence="8" id="KW-0472">Membrane</keyword>
<evidence type="ECO:0000256" key="8">
    <source>
        <dbReference type="SAM" id="Phobius"/>
    </source>
</evidence>
<dbReference type="InterPro" id="IPR009057">
    <property type="entry name" value="Homeodomain-like_sf"/>
</dbReference>
<dbReference type="PANTHER" id="PTHR43547">
    <property type="entry name" value="TWO-COMPONENT HISTIDINE KINASE"/>
    <property type="match status" value="1"/>
</dbReference>
<dbReference type="Pfam" id="PF02518">
    <property type="entry name" value="HATPase_c"/>
    <property type="match status" value="1"/>
</dbReference>
<evidence type="ECO:0000256" key="3">
    <source>
        <dbReference type="ARBA" id="ARBA00022553"/>
    </source>
</evidence>
<dbReference type="Gene3D" id="2.130.10.10">
    <property type="entry name" value="YVTN repeat-like/Quinoprotein amine dehydrogenase"/>
    <property type="match status" value="2"/>
</dbReference>
<dbReference type="InterPro" id="IPR001789">
    <property type="entry name" value="Sig_transdc_resp-reg_receiver"/>
</dbReference>
<accession>A0ABR8YAN2</accession>
<dbReference type="Pfam" id="PF07494">
    <property type="entry name" value="Reg_prop"/>
    <property type="match status" value="9"/>
</dbReference>
<comment type="caution">
    <text evidence="12">The sequence shown here is derived from an EMBL/GenBank/DDBJ whole genome shotgun (WGS) entry which is preliminary data.</text>
</comment>
<dbReference type="SUPFAM" id="SSF52172">
    <property type="entry name" value="CheY-like"/>
    <property type="match status" value="1"/>
</dbReference>
<dbReference type="Pfam" id="PF00512">
    <property type="entry name" value="HisKA"/>
    <property type="match status" value="1"/>
</dbReference>
<dbReference type="Gene3D" id="1.10.287.130">
    <property type="match status" value="1"/>
</dbReference>
<dbReference type="SMART" id="SM00342">
    <property type="entry name" value="HTH_ARAC"/>
    <property type="match status" value="1"/>
</dbReference>
<dbReference type="SUPFAM" id="SSF46689">
    <property type="entry name" value="Homeodomain-like"/>
    <property type="match status" value="1"/>
</dbReference>
<keyword evidence="4" id="KW-0805">Transcription regulation</keyword>
<feature type="domain" description="Histidine kinase" evidence="10">
    <location>
        <begin position="837"/>
        <end position="1055"/>
    </location>
</feature>
<keyword evidence="5" id="KW-0238">DNA-binding</keyword>
<dbReference type="InterPro" id="IPR011110">
    <property type="entry name" value="Reg_prop"/>
</dbReference>
<dbReference type="InterPro" id="IPR004358">
    <property type="entry name" value="Sig_transdc_His_kin-like_C"/>
</dbReference>
<keyword evidence="8" id="KW-0812">Transmembrane</keyword>
<dbReference type="PROSITE" id="PS50110">
    <property type="entry name" value="RESPONSE_REGULATORY"/>
    <property type="match status" value="1"/>
</dbReference>
<feature type="transmembrane region" description="Helical" evidence="8">
    <location>
        <begin position="780"/>
        <end position="801"/>
    </location>
</feature>
<dbReference type="Gene3D" id="2.60.40.10">
    <property type="entry name" value="Immunoglobulins"/>
    <property type="match status" value="1"/>
</dbReference>
<dbReference type="Gene3D" id="3.40.50.2300">
    <property type="match status" value="1"/>
</dbReference>
<evidence type="ECO:0000256" key="4">
    <source>
        <dbReference type="ARBA" id="ARBA00023015"/>
    </source>
</evidence>
<dbReference type="InterPro" id="IPR013783">
    <property type="entry name" value="Ig-like_fold"/>
</dbReference>
<keyword evidence="13" id="KW-1185">Reference proteome</keyword>
<gene>
    <name evidence="12" type="ORF">H9625_12615</name>
</gene>
<dbReference type="SMART" id="SM00448">
    <property type="entry name" value="REC"/>
    <property type="match status" value="1"/>
</dbReference>
<dbReference type="PRINTS" id="PR00344">
    <property type="entry name" value="BCTRLSENSOR"/>
</dbReference>
<dbReference type="InterPro" id="IPR011006">
    <property type="entry name" value="CheY-like_superfamily"/>
</dbReference>
<dbReference type="Proteomes" id="UP000620874">
    <property type="component" value="Unassembled WGS sequence"/>
</dbReference>
<dbReference type="SMART" id="SM00387">
    <property type="entry name" value="HATPase_c"/>
    <property type="match status" value="1"/>
</dbReference>
<dbReference type="InterPro" id="IPR003594">
    <property type="entry name" value="HATPase_dom"/>
</dbReference>
<dbReference type="SUPFAM" id="SSF63829">
    <property type="entry name" value="Calcium-dependent phosphotriesterase"/>
    <property type="match status" value="3"/>
</dbReference>
<organism evidence="12 13">
    <name type="scientific">Phocaeicola intestinalis</name>
    <dbReference type="NCBI Taxonomy" id="2762212"/>
    <lineage>
        <taxon>Bacteria</taxon>
        <taxon>Pseudomonadati</taxon>
        <taxon>Bacteroidota</taxon>
        <taxon>Bacteroidia</taxon>
        <taxon>Bacteroidales</taxon>
        <taxon>Bacteroidaceae</taxon>
        <taxon>Phocaeicola</taxon>
    </lineage>
</organism>
<dbReference type="InterPro" id="IPR005467">
    <property type="entry name" value="His_kinase_dom"/>
</dbReference>
<evidence type="ECO:0000259" key="9">
    <source>
        <dbReference type="PROSITE" id="PS01124"/>
    </source>
</evidence>
<feature type="domain" description="Response regulatory" evidence="11">
    <location>
        <begin position="1093"/>
        <end position="1208"/>
    </location>
</feature>
<evidence type="ECO:0000256" key="1">
    <source>
        <dbReference type="ARBA" id="ARBA00000085"/>
    </source>
</evidence>
<dbReference type="Pfam" id="PF12833">
    <property type="entry name" value="HTH_18"/>
    <property type="match status" value="1"/>
</dbReference>
<reference evidence="12 13" key="1">
    <citation type="submission" date="2020-08" db="EMBL/GenBank/DDBJ databases">
        <title>A Genomic Blueprint of the Chicken Gut Microbiome.</title>
        <authorList>
            <person name="Gilroy R."/>
            <person name="Ravi A."/>
            <person name="Getino M."/>
            <person name="Pursley I."/>
            <person name="Horton D.L."/>
            <person name="Alikhan N.-F."/>
            <person name="Baker D."/>
            <person name="Gharbi K."/>
            <person name="Hall N."/>
            <person name="Watson M."/>
            <person name="Adriaenssens E.M."/>
            <person name="Foster-Nyarko E."/>
            <person name="Jarju S."/>
            <person name="Secka A."/>
            <person name="Antonio M."/>
            <person name="Oren A."/>
            <person name="Chaudhuri R."/>
            <person name="La Ragione R.M."/>
            <person name="Hildebrand F."/>
            <person name="Pallen M.J."/>
        </authorList>
    </citation>
    <scope>NUCLEOTIDE SEQUENCE [LARGE SCALE GENOMIC DNA]</scope>
    <source>
        <strain evidence="12 13">Sa1CVN1</strain>
    </source>
</reference>
<evidence type="ECO:0000313" key="13">
    <source>
        <dbReference type="Proteomes" id="UP000620874"/>
    </source>
</evidence>
<keyword evidence="3 7" id="KW-0597">Phosphoprotein</keyword>
<proteinExistence type="predicted"/>
<dbReference type="PANTHER" id="PTHR43547:SF2">
    <property type="entry name" value="HYBRID SIGNAL TRANSDUCTION HISTIDINE KINASE C"/>
    <property type="match status" value="1"/>
</dbReference>
<evidence type="ECO:0000256" key="6">
    <source>
        <dbReference type="ARBA" id="ARBA00023163"/>
    </source>
</evidence>
<dbReference type="InterPro" id="IPR011123">
    <property type="entry name" value="Y_Y_Y"/>
</dbReference>
<keyword evidence="8" id="KW-1133">Transmembrane helix</keyword>
<dbReference type="SUPFAM" id="SSF47384">
    <property type="entry name" value="Homodimeric domain of signal transducing histidine kinase"/>
    <property type="match status" value="1"/>
</dbReference>
<evidence type="ECO:0000256" key="5">
    <source>
        <dbReference type="ARBA" id="ARBA00023125"/>
    </source>
</evidence>
<feature type="modified residue" description="4-aspartylphosphate" evidence="7">
    <location>
        <position position="1141"/>
    </location>
</feature>
<comment type="catalytic activity">
    <reaction evidence="1">
        <text>ATP + protein L-histidine = ADP + protein N-phospho-L-histidine.</text>
        <dbReference type="EC" id="2.7.13.3"/>
    </reaction>
</comment>
<dbReference type="PROSITE" id="PS00041">
    <property type="entry name" value="HTH_ARAC_FAMILY_1"/>
    <property type="match status" value="1"/>
</dbReference>
<dbReference type="CDD" id="cd17574">
    <property type="entry name" value="REC_OmpR"/>
    <property type="match status" value="1"/>
</dbReference>
<dbReference type="InterPro" id="IPR036097">
    <property type="entry name" value="HisK_dim/P_sf"/>
</dbReference>
<dbReference type="PROSITE" id="PS50109">
    <property type="entry name" value="HIS_KIN"/>
    <property type="match status" value="1"/>
</dbReference>
<evidence type="ECO:0000313" key="12">
    <source>
        <dbReference type="EMBL" id="MBD8041263.1"/>
    </source>
</evidence>
<protein>
    <recommendedName>
        <fullName evidence="2">histidine kinase</fullName>
        <ecNumber evidence="2">2.7.13.3</ecNumber>
    </recommendedName>
</protein>
<dbReference type="InterPro" id="IPR018060">
    <property type="entry name" value="HTH_AraC"/>
</dbReference>
<evidence type="ECO:0000256" key="2">
    <source>
        <dbReference type="ARBA" id="ARBA00012438"/>
    </source>
</evidence>
<dbReference type="CDD" id="cd00082">
    <property type="entry name" value="HisKA"/>
    <property type="match status" value="1"/>
</dbReference>
<evidence type="ECO:0000256" key="7">
    <source>
        <dbReference type="PROSITE-ProRule" id="PRU00169"/>
    </source>
</evidence>
<dbReference type="InterPro" id="IPR015943">
    <property type="entry name" value="WD40/YVTN_repeat-like_dom_sf"/>
</dbReference>
<evidence type="ECO:0000259" key="10">
    <source>
        <dbReference type="PROSITE" id="PS50109"/>
    </source>
</evidence>
<sequence>MKHFLFIICLLNAFNCWSQTYTIKRLGMEKGLSNNFVIDIAEDKNGYLWFATEEGLNKLEGTTFTTYYKTENNEQGITGNELNCLLDDPEENILWIGTQRAGLNAFDYKNDTFTIYRHDSNNPNSLATDDVTGIYPAKDGNLWITTYWKGIDYLDKKTGTFTHYNRTTVPQLPGNHIWTATEDGKGNLYIGHRYEGMSILSLKTKQVENFRHDENDPTSLPGNEVKCIYQDQSGDIWVGTDKGLALFNPEEKNFLNFGTSGSLLSYNIFDICQLNDKQLWIATEFGGIAIIDLSQRFFSSAEDLNYRHIREGDDEYSLSNSSVRSIFQDSNNNIWVGLWGGGVNFLNNDATLFNTYCYSQDMPGSNLNARIASAVCIDQHNRLWIGTDGGGINVLENGRRTATYTVHNGNLSGNSIQTALCDSEGNLWFGLFRKGIMYFDNQKQSFRQLFPQELSTTDVRSFFEDRNGLMWISSSNGIYQIDRTSKKIVKHIDIPENLVRDVIKDTQGRIWVGTFGGGLFLYSQDLKLIHTFDTYAGFPSNTVNDIYEDTRRNVWIATGDGLVCFPPKSLDYQEYQRTEGLDNTHIRAITEDHAGNIWFSTNKGISCFKQEEKQFYNYNHKDNIPLASFTTGSVCKDNKGNLYFGSTNGLCYFAPEQVLSPKEAPKALFMKITILTPFPLTESKGQTYPLTNRDHIKLEHKQNSFKIAFSVPNYALEGQVEYAYMLKGLSDSWYISDMNNITFRDVPYGKYELMVKTRIRNQKWSDMITTLSIDIEPPFWLSWIAKLVYVVIGLILSFILLKTYKRRLNLEYLYESEKWNHEQEQHLNDERLRFFTNITHELRTPLTLIIGPLEDMMGSHTLTRKDRHRIAVIHQSAIRLLELVNQILEFRKTETQNKKLCVCRENIAALVYEIGLKYKELNKNSQIKIQIHTDAEEMILYFDKEAMTIILDNLISNALKYTEKGQITISAHWTDKQNVRYLELSVQDTGYGISPEALQHIFDRYYQEGSIHQASGTGIGLALVKNLVALHEGSIEAHSKLNEGTTFVVRIVATNNYPSALHRDLTTEEKETAAPQALPVQESQETADSMRPVILIVEDNKDILDYMVDSFTDLYEVKTATNGKEGVEAAIEYIPDIIVSDIMMPVMDGTALCKVLKKDIRTSHIPIILLTAKDTLADKEEGYQSGADSYLTKPFSASLLHSRINNLLAQRRRLSERYITASSPISPEKDIEEKHSILTDSLNKLDKEFLDNLTHVITENLSSTETIDISFLSSHLCMSNSTLYRKVKALTGMSTNEFIRKIKMQLAEKLLLEGKYSISEIAFKVGINSTVYFRQCFKEEYGMLPSEYLKKVKSGQNE</sequence>
<dbReference type="Pfam" id="PF07495">
    <property type="entry name" value="Y_Y_Y"/>
    <property type="match status" value="1"/>
</dbReference>
<dbReference type="Gene3D" id="3.30.565.10">
    <property type="entry name" value="Histidine kinase-like ATPase, C-terminal domain"/>
    <property type="match status" value="1"/>
</dbReference>
<keyword evidence="6" id="KW-0804">Transcription</keyword>
<name>A0ABR8YAN2_9BACT</name>
<dbReference type="EMBL" id="JACSPP010000045">
    <property type="protein sequence ID" value="MBD8041263.1"/>
    <property type="molecule type" value="Genomic_DNA"/>
</dbReference>